<evidence type="ECO:0000313" key="5">
    <source>
        <dbReference type="Proteomes" id="UP000886653"/>
    </source>
</evidence>
<dbReference type="Gene3D" id="3.40.50.12780">
    <property type="entry name" value="N-terminal domain of ligase-like"/>
    <property type="match status" value="1"/>
</dbReference>
<dbReference type="InterPro" id="IPR020845">
    <property type="entry name" value="AMP-binding_CS"/>
</dbReference>
<organism evidence="4 5">
    <name type="scientific">Cronartium quercuum f. sp. fusiforme G11</name>
    <dbReference type="NCBI Taxonomy" id="708437"/>
    <lineage>
        <taxon>Eukaryota</taxon>
        <taxon>Fungi</taxon>
        <taxon>Dikarya</taxon>
        <taxon>Basidiomycota</taxon>
        <taxon>Pucciniomycotina</taxon>
        <taxon>Pucciniomycetes</taxon>
        <taxon>Pucciniales</taxon>
        <taxon>Coleosporiaceae</taxon>
        <taxon>Cronartium</taxon>
    </lineage>
</organism>
<evidence type="ECO:0000259" key="3">
    <source>
        <dbReference type="Pfam" id="PF13193"/>
    </source>
</evidence>
<dbReference type="InterPro" id="IPR025110">
    <property type="entry name" value="AMP-bd_C"/>
</dbReference>
<dbReference type="GO" id="GO:0006631">
    <property type="term" value="P:fatty acid metabolic process"/>
    <property type="evidence" value="ECO:0007669"/>
    <property type="project" value="TreeGrafter"/>
</dbReference>
<evidence type="ECO:0000313" key="4">
    <source>
        <dbReference type="EMBL" id="KAG0151287.1"/>
    </source>
</evidence>
<dbReference type="PROSITE" id="PS00455">
    <property type="entry name" value="AMP_BINDING"/>
    <property type="match status" value="1"/>
</dbReference>
<feature type="domain" description="AMP-binding enzyme C-terminal" evidence="3">
    <location>
        <begin position="489"/>
        <end position="569"/>
    </location>
</feature>
<dbReference type="PANTHER" id="PTHR43201:SF8">
    <property type="entry name" value="ACYL-COA SYNTHETASE FAMILY MEMBER 3"/>
    <property type="match status" value="1"/>
</dbReference>
<dbReference type="Gene3D" id="3.30.300.30">
    <property type="match status" value="1"/>
</dbReference>
<dbReference type="SUPFAM" id="SSF56801">
    <property type="entry name" value="Acetyl-CoA synthetase-like"/>
    <property type="match status" value="1"/>
</dbReference>
<sequence>MLTSSMNPIELHPHPLHPIPFMSTQLQSPPRQVQPSQHPITLLDKIQEYALQGDQLAIVDTFTGISKTYQDLLEDVRTLSTSLFASVRDNAHAFSAQPVLNLLPSGYPWMITQLSLWSLHAINVPQAVTQAHRELVHVIKTGPIRIAICFESELEKLSNLGLQTIIILSNDGTRVLRTDSHPAITLSKSTTNKATNEVALMLFTSGTTGQPKGVPLTHSAIAQQCRSMGSAWEWKSKDRILHCLPLTHIHGIINALVVPIWYGATVEFLGTPFSPSNIWTRILDQKLEPITIFMAVPTIYYRLVNFIQADNGELIRRLCSISGSSVDQAEALKRACKKLRLMISGSAPLSTAIKDRWAALTSHILLERYGMTETGMILSCPLRPISGRLDGHVGLPLPGVTVRLRNTESGEIFDDDTREEQGEIEVSGPSVFTGYWGDRKWAGDYFTTDRFFRTGDIAVRSGSNGSYRLLGRSSTDIIKTGGEKVSALEIERVISGLEEVADVSVVGLLHKEWGQAVGCVLVLKPINSKRDLSDVTVLREALKSELSPFKLPKKVKIYEHEIPRNAMGKVQKPQLAKVAFPEFFED</sequence>
<dbReference type="Pfam" id="PF00501">
    <property type="entry name" value="AMP-binding"/>
    <property type="match status" value="1"/>
</dbReference>
<dbReference type="EMBL" id="MU167214">
    <property type="protein sequence ID" value="KAG0151287.1"/>
    <property type="molecule type" value="Genomic_DNA"/>
</dbReference>
<dbReference type="OrthoDB" id="10253115at2759"/>
<accession>A0A9P6NTD8</accession>
<protein>
    <submittedName>
        <fullName evidence="4">Uncharacterized protein</fullName>
    </submittedName>
</protein>
<dbReference type="Pfam" id="PF13193">
    <property type="entry name" value="AMP-binding_C"/>
    <property type="match status" value="1"/>
</dbReference>
<dbReference type="GO" id="GO:0031956">
    <property type="term" value="F:medium-chain fatty acid-CoA ligase activity"/>
    <property type="evidence" value="ECO:0007669"/>
    <property type="project" value="TreeGrafter"/>
</dbReference>
<feature type="domain" description="AMP-dependent synthetase/ligase" evidence="2">
    <location>
        <begin position="52"/>
        <end position="436"/>
    </location>
</feature>
<dbReference type="InterPro" id="IPR045851">
    <property type="entry name" value="AMP-bd_C_sf"/>
</dbReference>
<dbReference type="Proteomes" id="UP000886653">
    <property type="component" value="Unassembled WGS sequence"/>
</dbReference>
<dbReference type="AlphaFoldDB" id="A0A9P6NTD8"/>
<name>A0A9P6NTD8_9BASI</name>
<comment type="caution">
    <text evidence="4">The sequence shown here is derived from an EMBL/GenBank/DDBJ whole genome shotgun (WGS) entry which is preliminary data.</text>
</comment>
<dbReference type="PANTHER" id="PTHR43201">
    <property type="entry name" value="ACYL-COA SYNTHETASE"/>
    <property type="match status" value="1"/>
</dbReference>
<reference evidence="4" key="1">
    <citation type="submission" date="2013-11" db="EMBL/GenBank/DDBJ databases">
        <title>Genome sequence of the fusiform rust pathogen reveals effectors for host alternation and coevolution with pine.</title>
        <authorList>
            <consortium name="DOE Joint Genome Institute"/>
            <person name="Smith K."/>
            <person name="Pendleton A."/>
            <person name="Kubisiak T."/>
            <person name="Anderson C."/>
            <person name="Salamov A."/>
            <person name="Aerts A."/>
            <person name="Riley R."/>
            <person name="Clum A."/>
            <person name="Lindquist E."/>
            <person name="Ence D."/>
            <person name="Campbell M."/>
            <person name="Kronenberg Z."/>
            <person name="Feau N."/>
            <person name="Dhillon B."/>
            <person name="Hamelin R."/>
            <person name="Burleigh J."/>
            <person name="Smith J."/>
            <person name="Yandell M."/>
            <person name="Nelson C."/>
            <person name="Grigoriev I."/>
            <person name="Davis J."/>
        </authorList>
    </citation>
    <scope>NUCLEOTIDE SEQUENCE</scope>
    <source>
        <strain evidence="4">G11</strain>
    </source>
</reference>
<evidence type="ECO:0000259" key="2">
    <source>
        <dbReference type="Pfam" id="PF00501"/>
    </source>
</evidence>
<proteinExistence type="inferred from homology"/>
<dbReference type="InterPro" id="IPR000873">
    <property type="entry name" value="AMP-dep_synth/lig_dom"/>
</dbReference>
<comment type="similarity">
    <text evidence="1">Belongs to the ATP-dependent AMP-binding enzyme family.</text>
</comment>
<gene>
    <name evidence="4" type="ORF">CROQUDRAFT_651518</name>
</gene>
<keyword evidence="5" id="KW-1185">Reference proteome</keyword>
<evidence type="ECO:0000256" key="1">
    <source>
        <dbReference type="ARBA" id="ARBA00006432"/>
    </source>
</evidence>
<dbReference type="InterPro" id="IPR042099">
    <property type="entry name" value="ANL_N_sf"/>
</dbReference>